<dbReference type="Pfam" id="PF02467">
    <property type="entry name" value="Whib"/>
    <property type="match status" value="1"/>
</dbReference>
<dbReference type="Proteomes" id="UP001356428">
    <property type="component" value="Chromosome"/>
</dbReference>
<sequence>MPAPSAVHTPDDAGEPVDWRSAAACSGLSPAVVFARRVADAEPALRACARCPVQRRCEESVAPAESWFDGVSAGRLWRNGRPVALDGPRR</sequence>
<dbReference type="RefSeq" id="WP_326704055.1">
    <property type="nucleotide sequence ID" value="NZ_CP108861.1"/>
</dbReference>
<feature type="domain" description="4Fe-4S Wbl-type" evidence="1">
    <location>
        <begin position="24"/>
        <end position="82"/>
    </location>
</feature>
<dbReference type="PROSITE" id="PS51674">
    <property type="entry name" value="4FE4S_WBL"/>
    <property type="match status" value="1"/>
</dbReference>
<name>A0ABZ1EZZ0_9ACTN</name>
<evidence type="ECO:0000259" key="1">
    <source>
        <dbReference type="PROSITE" id="PS51674"/>
    </source>
</evidence>
<gene>
    <name evidence="2" type="ORF">OG849_22025</name>
</gene>
<evidence type="ECO:0000313" key="3">
    <source>
        <dbReference type="Proteomes" id="UP001356428"/>
    </source>
</evidence>
<dbReference type="InterPro" id="IPR034768">
    <property type="entry name" value="4FE4S_WBL"/>
</dbReference>
<evidence type="ECO:0000313" key="2">
    <source>
        <dbReference type="EMBL" id="WSB09717.1"/>
    </source>
</evidence>
<protein>
    <submittedName>
        <fullName evidence="2">WhiB family transcriptional regulator</fullName>
    </submittedName>
</protein>
<organism evidence="2 3">
    <name type="scientific">Streptomyces cyaneofuscatus</name>
    <dbReference type="NCBI Taxonomy" id="66883"/>
    <lineage>
        <taxon>Bacteria</taxon>
        <taxon>Bacillati</taxon>
        <taxon>Actinomycetota</taxon>
        <taxon>Actinomycetes</taxon>
        <taxon>Kitasatosporales</taxon>
        <taxon>Streptomycetaceae</taxon>
        <taxon>Streptomyces</taxon>
    </lineage>
</organism>
<reference evidence="2 3" key="1">
    <citation type="submission" date="2022-10" db="EMBL/GenBank/DDBJ databases">
        <title>The complete genomes of actinobacterial strains from the NBC collection.</title>
        <authorList>
            <person name="Joergensen T.S."/>
            <person name="Alvarez Arevalo M."/>
            <person name="Sterndorff E.B."/>
            <person name="Faurdal D."/>
            <person name="Vuksanovic O."/>
            <person name="Mourched A.-S."/>
            <person name="Charusanti P."/>
            <person name="Shaw S."/>
            <person name="Blin K."/>
            <person name="Weber T."/>
        </authorList>
    </citation>
    <scope>NUCLEOTIDE SEQUENCE [LARGE SCALE GENOMIC DNA]</scope>
    <source>
        <strain evidence="2 3">NBC 01792</strain>
    </source>
</reference>
<proteinExistence type="predicted"/>
<accession>A0ABZ1EZZ0</accession>
<keyword evidence="3" id="KW-1185">Reference proteome</keyword>
<dbReference type="EMBL" id="CP109083">
    <property type="protein sequence ID" value="WSB09717.1"/>
    <property type="molecule type" value="Genomic_DNA"/>
</dbReference>